<keyword evidence="4" id="KW-1185">Reference proteome</keyword>
<comment type="caution">
    <text evidence="3">The sequence shown here is derived from an EMBL/GenBank/DDBJ whole genome shotgun (WGS) entry which is preliminary data.</text>
</comment>
<comment type="similarity">
    <text evidence="1">Belongs to the CapA family.</text>
</comment>
<dbReference type="RefSeq" id="WP_262065035.1">
    <property type="nucleotide sequence ID" value="NZ_JAMXOD010000002.1"/>
</dbReference>
<accession>A0ABT1E675</accession>
<feature type="domain" description="Capsule synthesis protein CapA" evidence="2">
    <location>
        <begin position="5"/>
        <end position="221"/>
    </location>
</feature>
<dbReference type="Proteomes" id="UP001523566">
    <property type="component" value="Unassembled WGS sequence"/>
</dbReference>
<sequence>MDKYKLLMGGDAFFNEDVDLSAFKADYFMFNMEFAYSDESCVLGKVPLVSLYDWKKLIPAQKIIVSLANNHLMDAGDEGFNSTIKYLTENNIAFFGAGTIENSFNNPHIEMIDGQKYAFLGYCTLGKYQSDINSVSFFEKERVLSDLKKCSLIAVDKIIVNMHWGVEESPKETQEQRNIGRWLIDHGVDIVIGHHPHCTQPYEIYKKRYIFYSLGNLYFSDFSVRAFRKTQDDIGIAYRKKQLSWNKKSIVVGMNNHKLSNVDVYKCDYTKKKLRTKKIKRNIESHYRISKFIMYYRKMKSLIVSNTFVEGKVVDVHFFVNEMRMFLKSRRKGKDIEK</sequence>
<proteinExistence type="inferred from homology"/>
<evidence type="ECO:0000313" key="3">
    <source>
        <dbReference type="EMBL" id="MCP1101253.1"/>
    </source>
</evidence>
<dbReference type="SUPFAM" id="SSF56300">
    <property type="entry name" value="Metallo-dependent phosphatases"/>
    <property type="match status" value="1"/>
</dbReference>
<dbReference type="CDD" id="cd07381">
    <property type="entry name" value="MPP_CapA"/>
    <property type="match status" value="1"/>
</dbReference>
<organism evidence="3 4">
    <name type="scientific">Aequitasia blattaphilus</name>
    <dbReference type="NCBI Taxonomy" id="2949332"/>
    <lineage>
        <taxon>Bacteria</taxon>
        <taxon>Bacillati</taxon>
        <taxon>Bacillota</taxon>
        <taxon>Clostridia</taxon>
        <taxon>Lachnospirales</taxon>
        <taxon>Lachnospiraceae</taxon>
        <taxon>Aequitasia</taxon>
    </lineage>
</organism>
<dbReference type="Gene3D" id="3.60.21.10">
    <property type="match status" value="1"/>
</dbReference>
<evidence type="ECO:0000256" key="1">
    <source>
        <dbReference type="ARBA" id="ARBA00005662"/>
    </source>
</evidence>
<evidence type="ECO:0000313" key="4">
    <source>
        <dbReference type="Proteomes" id="UP001523566"/>
    </source>
</evidence>
<evidence type="ECO:0000259" key="2">
    <source>
        <dbReference type="SMART" id="SM00854"/>
    </source>
</evidence>
<dbReference type="InterPro" id="IPR052169">
    <property type="entry name" value="CW_Biosynth-Accessory"/>
</dbReference>
<dbReference type="PANTHER" id="PTHR33393">
    <property type="entry name" value="POLYGLUTAMINE SYNTHESIS ACCESSORY PROTEIN RV0574C-RELATED"/>
    <property type="match status" value="1"/>
</dbReference>
<reference evidence="3 4" key="1">
    <citation type="journal article" date="2022" name="Genome Biol. Evol.">
        <title>Host diet, physiology and behaviors set the stage for Lachnospiraceae cladogenesis.</title>
        <authorList>
            <person name="Vera-Ponce De Leon A."/>
            <person name="Schneider M."/>
            <person name="Jahnes B.C."/>
            <person name="Sadowski V."/>
            <person name="Camuy-Velez L.A."/>
            <person name="Duan J."/>
            <person name="Sabree Z.L."/>
        </authorList>
    </citation>
    <scope>NUCLEOTIDE SEQUENCE [LARGE SCALE GENOMIC DNA]</scope>
    <source>
        <strain evidence="3 4">PAL113</strain>
    </source>
</reference>
<dbReference type="PANTHER" id="PTHR33393:SF12">
    <property type="entry name" value="CAPSULE BIOSYNTHESIS PROTEIN CAPA"/>
    <property type="match status" value="1"/>
</dbReference>
<name>A0ABT1E675_9FIRM</name>
<dbReference type="InterPro" id="IPR029052">
    <property type="entry name" value="Metallo-depent_PP-like"/>
</dbReference>
<gene>
    <name evidence="3" type="ORF">NK125_02355</name>
</gene>
<dbReference type="EMBL" id="JAMZFW010000002">
    <property type="protein sequence ID" value="MCP1101253.1"/>
    <property type="molecule type" value="Genomic_DNA"/>
</dbReference>
<protein>
    <submittedName>
        <fullName evidence="3">CapA family protein</fullName>
    </submittedName>
</protein>
<dbReference type="SMART" id="SM00854">
    <property type="entry name" value="PGA_cap"/>
    <property type="match status" value="1"/>
</dbReference>
<dbReference type="InterPro" id="IPR019079">
    <property type="entry name" value="Capsule_synth_CapA"/>
</dbReference>
<dbReference type="Pfam" id="PF09587">
    <property type="entry name" value="PGA_cap"/>
    <property type="match status" value="1"/>
</dbReference>